<dbReference type="EMBL" id="CP016070">
    <property type="protein sequence ID" value="AOW80492.1"/>
    <property type="molecule type" value="Genomic_DNA"/>
</dbReference>
<sequence length="88" mass="9986">MSFVEKYMAGWKLRTAKPDYEPGETIEVMITSMRDGKAKARIGDSILRIKNVPEDGENTRVMVEIDEWDTEDHIGEGTYLETVGESAF</sequence>
<name>A0A1D8S566_9EURY</name>
<protein>
    <recommendedName>
        <fullName evidence="1">DUF7513 domain-containing protein</fullName>
    </recommendedName>
</protein>
<dbReference type="KEGG" id="halh:HTSR_1315"/>
<proteinExistence type="predicted"/>
<dbReference type="InterPro" id="IPR055935">
    <property type="entry name" value="DUF7513"/>
</dbReference>
<dbReference type="Pfam" id="PF24353">
    <property type="entry name" value="DUF7513"/>
    <property type="match status" value="1"/>
</dbReference>
<reference evidence="2 3" key="1">
    <citation type="submission" date="2016-06" db="EMBL/GenBank/DDBJ databases">
        <title>Discovery of anaerobic lithoheterotrophic haloarchaeon capable of sulfur respiration by hydrogen and formate.</title>
        <authorList>
            <person name="Sorokin D.Y."/>
            <person name="Kublanov I.V."/>
            <person name="Roman P."/>
            <person name="Sinninghe Damste J.S."/>
            <person name="Golyshin P.N."/>
            <person name="Rojo D."/>
            <person name="Ciordia S."/>
            <person name="Mena Md.C."/>
            <person name="Ferrer M."/>
            <person name="Smedile F."/>
            <person name="Messina E."/>
            <person name="La Cono V."/>
            <person name="Yakimov M.M."/>
        </authorList>
    </citation>
    <scope>NUCLEOTIDE SEQUENCE [LARGE SCALE GENOMIC DNA]</scope>
    <source>
        <strain evidence="2 3">HTSR1</strain>
    </source>
</reference>
<accession>A0A1D8S566</accession>
<dbReference type="STRING" id="1873524.HSR6_1388"/>
<dbReference type="GeneID" id="29829308"/>
<dbReference type="AlphaFoldDB" id="A0A1D8S566"/>
<evidence type="ECO:0000313" key="2">
    <source>
        <dbReference type="EMBL" id="AOW80492.1"/>
    </source>
</evidence>
<evidence type="ECO:0000259" key="1">
    <source>
        <dbReference type="Pfam" id="PF24353"/>
    </source>
</evidence>
<dbReference type="Proteomes" id="UP000185608">
    <property type="component" value="Chromosome"/>
</dbReference>
<organism evidence="2 3">
    <name type="scientific">Halodesulfurarchaeum formicicum</name>
    <dbReference type="NCBI Taxonomy" id="1873524"/>
    <lineage>
        <taxon>Archaea</taxon>
        <taxon>Methanobacteriati</taxon>
        <taxon>Methanobacteriota</taxon>
        <taxon>Stenosarchaea group</taxon>
        <taxon>Halobacteria</taxon>
        <taxon>Halobacteriales</taxon>
        <taxon>Halobacteriaceae</taxon>
        <taxon>Halodesulfurarchaeum</taxon>
    </lineage>
</organism>
<feature type="domain" description="DUF7513" evidence="1">
    <location>
        <begin position="1"/>
        <end position="81"/>
    </location>
</feature>
<evidence type="ECO:0000313" key="3">
    <source>
        <dbReference type="Proteomes" id="UP000185608"/>
    </source>
</evidence>
<gene>
    <name evidence="2" type="ORF">HTSR_1315</name>
</gene>
<dbReference type="RefSeq" id="WP_070365178.1">
    <property type="nucleotide sequence ID" value="NZ_CP016070.1"/>
</dbReference>